<evidence type="ECO:0000313" key="2">
    <source>
        <dbReference type="Proteomes" id="UP000054564"/>
    </source>
</evidence>
<sequence>MPYGITSLFTPYFTRRETAGPRKLQITIPRGTEEQHKVLILSLKPSNRRSRDVKAPLSARPQISALLYRATSGEDFCIDSPCALVSRSQRILGILQLTETCGFWHDAGFNFCGSLELSATLTSFAEPPDHYYDSCPEVVMQDAQYLSPMSSPIDMLPESWPREPVALEFESFMEIEPTFEWPVGGWQWNDECMDIDMVDLTDSSESFPSICDFEMYEATENFWDLNLEDRHSAWLPTDVYMVDIPYDDNDYHMAI</sequence>
<reference evidence="2" key="1">
    <citation type="submission" date="2014-03" db="EMBL/GenBank/DDBJ databases">
        <title>The Genome Sequence of Puccinia striiformis f. sp. tritici PST-78.</title>
        <authorList>
            <consortium name="The Broad Institute Genome Sequencing Platform"/>
            <person name="Cuomo C."/>
            <person name="Hulbert S."/>
            <person name="Chen X."/>
            <person name="Walker B."/>
            <person name="Young S.K."/>
            <person name="Zeng Q."/>
            <person name="Gargeya S."/>
            <person name="Fitzgerald M."/>
            <person name="Haas B."/>
            <person name="Abouelleil A."/>
            <person name="Alvarado L."/>
            <person name="Arachchi H.M."/>
            <person name="Berlin A.M."/>
            <person name="Chapman S.B."/>
            <person name="Goldberg J."/>
            <person name="Griggs A."/>
            <person name="Gujja S."/>
            <person name="Hansen M."/>
            <person name="Howarth C."/>
            <person name="Imamovic A."/>
            <person name="Larimer J."/>
            <person name="McCowan C."/>
            <person name="Montmayeur A."/>
            <person name="Murphy C."/>
            <person name="Neiman D."/>
            <person name="Pearson M."/>
            <person name="Priest M."/>
            <person name="Roberts A."/>
            <person name="Saif S."/>
            <person name="Shea T."/>
            <person name="Sisk P."/>
            <person name="Sykes S."/>
            <person name="Wortman J."/>
            <person name="Nusbaum C."/>
            <person name="Birren B."/>
        </authorList>
    </citation>
    <scope>NUCLEOTIDE SEQUENCE [LARGE SCALE GENOMIC DNA]</scope>
    <source>
        <strain evidence="2">race PST-78</strain>
    </source>
</reference>
<dbReference type="Proteomes" id="UP000054564">
    <property type="component" value="Unassembled WGS sequence"/>
</dbReference>
<organism evidence="1 2">
    <name type="scientific">Puccinia striiformis f. sp. tritici PST-78</name>
    <dbReference type="NCBI Taxonomy" id="1165861"/>
    <lineage>
        <taxon>Eukaryota</taxon>
        <taxon>Fungi</taxon>
        <taxon>Dikarya</taxon>
        <taxon>Basidiomycota</taxon>
        <taxon>Pucciniomycotina</taxon>
        <taxon>Pucciniomycetes</taxon>
        <taxon>Pucciniales</taxon>
        <taxon>Pucciniaceae</taxon>
        <taxon>Puccinia</taxon>
    </lineage>
</organism>
<protein>
    <submittedName>
        <fullName evidence="1">Uncharacterized protein</fullName>
    </submittedName>
</protein>
<dbReference type="AlphaFoldDB" id="A0A0L0VJ70"/>
<comment type="caution">
    <text evidence="1">The sequence shown here is derived from an EMBL/GenBank/DDBJ whole genome shotgun (WGS) entry which is preliminary data.</text>
</comment>
<gene>
    <name evidence="1" type="ORF">PSTG_07431</name>
</gene>
<proteinExistence type="predicted"/>
<name>A0A0L0VJ70_9BASI</name>
<dbReference type="OrthoDB" id="2506735at2759"/>
<keyword evidence="2" id="KW-1185">Reference proteome</keyword>
<evidence type="ECO:0000313" key="1">
    <source>
        <dbReference type="EMBL" id="KNE99313.1"/>
    </source>
</evidence>
<accession>A0A0L0VJ70</accession>
<dbReference type="EMBL" id="AJIL01000047">
    <property type="protein sequence ID" value="KNE99313.1"/>
    <property type="molecule type" value="Genomic_DNA"/>
</dbReference>